<dbReference type="PATRIC" id="fig|307121.4.peg.6639"/>
<dbReference type="Gene3D" id="3.40.640.10">
    <property type="entry name" value="Type I PLP-dependent aspartate aminotransferase-like (Major domain)"/>
    <property type="match status" value="1"/>
</dbReference>
<reference evidence="6" key="1">
    <citation type="submission" date="2016-06" db="EMBL/GenBank/DDBJ databases">
        <authorList>
            <person name="Varghese N."/>
        </authorList>
    </citation>
    <scope>NUCLEOTIDE SEQUENCE [LARGE SCALE GENOMIC DNA]</scope>
    <source>
        <strain evidence="6">DSM 45344</strain>
    </source>
</reference>
<dbReference type="InterPro" id="IPR000653">
    <property type="entry name" value="DegT/StrS_aminotransferase"/>
</dbReference>
<comment type="similarity">
    <text evidence="4">Belongs to the DegT/DnrJ/EryC1 family.</text>
</comment>
<dbReference type="RefSeq" id="WP_091597615.1">
    <property type="nucleotide sequence ID" value="NZ_JBHRWG010000002.1"/>
</dbReference>
<dbReference type="Pfam" id="PF01041">
    <property type="entry name" value="DegT_DnrJ_EryC1"/>
    <property type="match status" value="1"/>
</dbReference>
<dbReference type="Proteomes" id="UP000199393">
    <property type="component" value="Chromosome I"/>
</dbReference>
<dbReference type="AlphaFoldDB" id="A0A1C3NEE2"/>
<name>A0A1C3NEE2_9ACTN</name>
<dbReference type="EMBL" id="LT598496">
    <property type="protein sequence ID" value="SBV30908.1"/>
    <property type="molecule type" value="Genomic_DNA"/>
</dbReference>
<feature type="modified residue" description="N6-(pyridoxal phosphate)lysine" evidence="3">
    <location>
        <position position="191"/>
    </location>
</feature>
<evidence type="ECO:0000313" key="5">
    <source>
        <dbReference type="EMBL" id="SBV30908.1"/>
    </source>
</evidence>
<keyword evidence="3 4" id="KW-0663">Pyridoxal phosphate</keyword>
<dbReference type="Gene3D" id="3.90.1150.10">
    <property type="entry name" value="Aspartate Aminotransferase, domain 1"/>
    <property type="match status" value="1"/>
</dbReference>
<dbReference type="PIRSF" id="PIRSF000390">
    <property type="entry name" value="PLP_StrS"/>
    <property type="match status" value="1"/>
</dbReference>
<gene>
    <name evidence="5" type="ORF">GA0070620_6514</name>
</gene>
<evidence type="ECO:0000256" key="1">
    <source>
        <dbReference type="ARBA" id="ARBA00001933"/>
    </source>
</evidence>
<dbReference type="SUPFAM" id="SSF53383">
    <property type="entry name" value="PLP-dependent transferases"/>
    <property type="match status" value="1"/>
</dbReference>
<dbReference type="InterPro" id="IPR015424">
    <property type="entry name" value="PyrdxlP-dep_Trfase"/>
</dbReference>
<dbReference type="PANTHER" id="PTHR30244:SF34">
    <property type="entry name" value="DTDP-4-AMINO-4,6-DIDEOXYGALACTOSE TRANSAMINASE"/>
    <property type="match status" value="1"/>
</dbReference>
<evidence type="ECO:0000313" key="6">
    <source>
        <dbReference type="Proteomes" id="UP000199393"/>
    </source>
</evidence>
<dbReference type="STRING" id="307121.GA0070620_6514"/>
<sequence length="373" mass="40194">MTSSSHDVLNPVDDRYTPAPCDELDEIRATLDDGRLSGGAPVLALYEQALAKRFGARRAIAVNSGTSALHAALTALGVRPGTEVLVPATAPLPTAMPVLTCGATPIPVDTLPESLALDPADIQRKLTGRTRATITLPLWGYPNDERASTDLLAQAGVPVIEDACQAHGTRVGNQFAGTHGAVGCFSTHDRKLLSTGEGGFVLTDDEELGERIDWYTHLGHLRGTTHGVNYKLAGPLAAIGLRRLKLLDGQLDRRRRNAQRVLAALPPGGLLRELPYGVQDKPNYYNLVLTIKDRIPQVAAAFEAAGLPPDSIRWRYRPLYHQPIFQPYANQCPNAEHLATTTVQLPVHPGMTDATVAWMADRVAQIAQGETRA</sequence>
<protein>
    <submittedName>
        <fullName evidence="5">dTDP-4-amino-4,6-dideoxygalactose transaminase</fullName>
    </submittedName>
</protein>
<dbReference type="OrthoDB" id="9804264at2"/>
<accession>A0A1C3NEE2</accession>
<dbReference type="InterPro" id="IPR015422">
    <property type="entry name" value="PyrdxlP-dep_Trfase_small"/>
</dbReference>
<dbReference type="GO" id="GO:0030170">
    <property type="term" value="F:pyridoxal phosphate binding"/>
    <property type="evidence" value="ECO:0007669"/>
    <property type="project" value="TreeGrafter"/>
</dbReference>
<organism evidence="5 6">
    <name type="scientific">Micromonospora krabiensis</name>
    <dbReference type="NCBI Taxonomy" id="307121"/>
    <lineage>
        <taxon>Bacteria</taxon>
        <taxon>Bacillati</taxon>
        <taxon>Actinomycetota</taxon>
        <taxon>Actinomycetes</taxon>
        <taxon>Micromonosporales</taxon>
        <taxon>Micromonosporaceae</taxon>
        <taxon>Micromonospora</taxon>
    </lineage>
</organism>
<dbReference type="GO" id="GO:0008483">
    <property type="term" value="F:transaminase activity"/>
    <property type="evidence" value="ECO:0007669"/>
    <property type="project" value="TreeGrafter"/>
</dbReference>
<keyword evidence="6" id="KW-1185">Reference proteome</keyword>
<dbReference type="PANTHER" id="PTHR30244">
    <property type="entry name" value="TRANSAMINASE"/>
    <property type="match status" value="1"/>
</dbReference>
<comment type="cofactor">
    <cofactor evidence="1">
        <name>pyridoxal 5'-phosphate</name>
        <dbReference type="ChEBI" id="CHEBI:597326"/>
    </cofactor>
</comment>
<evidence type="ECO:0000256" key="4">
    <source>
        <dbReference type="RuleBase" id="RU004508"/>
    </source>
</evidence>
<evidence type="ECO:0000256" key="3">
    <source>
        <dbReference type="PIRSR" id="PIRSR000390-2"/>
    </source>
</evidence>
<feature type="active site" description="Proton acceptor" evidence="2">
    <location>
        <position position="191"/>
    </location>
</feature>
<evidence type="ECO:0000256" key="2">
    <source>
        <dbReference type="PIRSR" id="PIRSR000390-1"/>
    </source>
</evidence>
<dbReference type="GO" id="GO:0000271">
    <property type="term" value="P:polysaccharide biosynthetic process"/>
    <property type="evidence" value="ECO:0007669"/>
    <property type="project" value="TreeGrafter"/>
</dbReference>
<dbReference type="InterPro" id="IPR015421">
    <property type="entry name" value="PyrdxlP-dep_Trfase_major"/>
</dbReference>
<proteinExistence type="inferred from homology"/>